<protein>
    <submittedName>
        <fullName evidence="1">Uncharacterized protein</fullName>
    </submittedName>
</protein>
<gene>
    <name evidence="1" type="ORF">MNBD_NITROSPIRAE03-23</name>
</gene>
<dbReference type="AlphaFoldDB" id="A0A3B1DQ74"/>
<organism evidence="1">
    <name type="scientific">hydrothermal vent metagenome</name>
    <dbReference type="NCBI Taxonomy" id="652676"/>
    <lineage>
        <taxon>unclassified sequences</taxon>
        <taxon>metagenomes</taxon>
        <taxon>ecological metagenomes</taxon>
    </lineage>
</organism>
<name>A0A3B1DQ74_9ZZZZ</name>
<evidence type="ECO:0000313" key="1">
    <source>
        <dbReference type="EMBL" id="VAX33885.1"/>
    </source>
</evidence>
<dbReference type="EMBL" id="UOGI01000213">
    <property type="protein sequence ID" value="VAX33885.1"/>
    <property type="molecule type" value="Genomic_DNA"/>
</dbReference>
<accession>A0A3B1DQ74</accession>
<sequence>MAGEISDWISLTALITSFVAYLEAKKANKTGESIEALKLVIDASEMTQTYLQKRANGEDRDFGTEYSLAEHWSRASLLISRVNKELSVRLSDKSKFWRNPDTWDSKLVAEKIYHLNQLQTMQGG</sequence>
<proteinExistence type="predicted"/>
<reference evidence="1" key="1">
    <citation type="submission" date="2018-06" db="EMBL/GenBank/DDBJ databases">
        <authorList>
            <person name="Zhirakovskaya E."/>
        </authorList>
    </citation>
    <scope>NUCLEOTIDE SEQUENCE</scope>
</reference>